<keyword evidence="11" id="KW-0007">Acetylation</keyword>
<dbReference type="EMBL" id="CAJNOC010003249">
    <property type="protein sequence ID" value="CAF0974479.1"/>
    <property type="molecule type" value="Genomic_DNA"/>
</dbReference>
<dbReference type="OrthoDB" id="13598at2759"/>
<dbReference type="PANTHER" id="PTHR12868:SF0">
    <property type="entry name" value="NADH DEHYDROGENASE [UBIQUINONE] 1 BETA SUBCOMPLEX SUBUNIT 9"/>
    <property type="match status" value="1"/>
</dbReference>
<keyword evidence="8" id="KW-0679">Respiratory chain</keyword>
<evidence type="ECO:0000256" key="7">
    <source>
        <dbReference type="ARBA" id="ARBA00022553"/>
    </source>
</evidence>
<dbReference type="AlphaFoldDB" id="A0A814F3C8"/>
<evidence type="ECO:0000313" key="18">
    <source>
        <dbReference type="Proteomes" id="UP000663879"/>
    </source>
</evidence>
<feature type="domain" description="Complex 1 LYR protein" evidence="16">
    <location>
        <begin position="13"/>
        <end position="72"/>
    </location>
</feature>
<evidence type="ECO:0000256" key="10">
    <source>
        <dbReference type="ARBA" id="ARBA00022982"/>
    </source>
</evidence>
<reference evidence="17" key="1">
    <citation type="submission" date="2021-02" db="EMBL/GenBank/DDBJ databases">
        <authorList>
            <person name="Nowell W R."/>
        </authorList>
    </citation>
    <scope>NUCLEOTIDE SEQUENCE</scope>
    <source>
        <strain evidence="17">Ploen Becks lab</strain>
    </source>
</reference>
<dbReference type="GO" id="GO:0006120">
    <property type="term" value="P:mitochondrial electron transport, NADH to ubiquinone"/>
    <property type="evidence" value="ECO:0007669"/>
    <property type="project" value="InterPro"/>
</dbReference>
<evidence type="ECO:0000256" key="1">
    <source>
        <dbReference type="ARBA" id="ARBA00002920"/>
    </source>
</evidence>
<sequence>MSYLQTSILTHRQRVLRLYKAAVKNERSWFSDRDEWRFRATVLRDRFEKNRNIQDLVKAQSILSKGEQELDQNRHPNPLQFPNCPGGVAYGREPRSPDWVLDTWHPMEKSQFPDYFSKRMALKKDYIDWYTKKYGITKYNPEEEGRPHAIHNIDAHH</sequence>
<evidence type="ECO:0000256" key="6">
    <source>
        <dbReference type="ARBA" id="ARBA00022448"/>
    </source>
</evidence>
<evidence type="ECO:0000256" key="2">
    <source>
        <dbReference type="ARBA" id="ARBA00004443"/>
    </source>
</evidence>
<keyword evidence="13" id="KW-0472">Membrane</keyword>
<comment type="similarity">
    <text evidence="3">Belongs to the complex I LYR family.</text>
</comment>
<proteinExistence type="inferred from homology"/>
<comment type="caution">
    <text evidence="17">The sequence shown here is derived from an EMBL/GenBank/DDBJ whole genome shotgun (WGS) entry which is preliminary data.</text>
</comment>
<dbReference type="GO" id="GO:0005743">
    <property type="term" value="C:mitochondrial inner membrane"/>
    <property type="evidence" value="ECO:0007669"/>
    <property type="project" value="UniProtKB-SubCell"/>
</dbReference>
<keyword evidence="7" id="KW-0597">Phosphoprotein</keyword>
<comment type="function">
    <text evidence="1">Accessory subunit of the mitochondrial membrane respiratory chain NADH dehydrogenase (Complex I), that is believed to be not involved in catalysis. Complex I functions in the transfer of electrons from NADH to the respiratory chain. The immediate electron acceptor for the enzyme is believed to be ubiquinone.</text>
</comment>
<comment type="subunit">
    <text evidence="4">Mammalian complex I is composed of 45 different subunits.</text>
</comment>
<dbReference type="PANTHER" id="PTHR12868">
    <property type="entry name" value="NADH-UBIQUINONE OXIDOREDUCTASE B22 SUBUNIT"/>
    <property type="match status" value="1"/>
</dbReference>
<evidence type="ECO:0000256" key="12">
    <source>
        <dbReference type="ARBA" id="ARBA00023128"/>
    </source>
</evidence>
<name>A0A814F3C8_9BILA</name>
<dbReference type="CDD" id="cd20263">
    <property type="entry name" value="Complex1_LYR_NDUFB9_LYRM3"/>
    <property type="match status" value="1"/>
</dbReference>
<evidence type="ECO:0000259" key="16">
    <source>
        <dbReference type="Pfam" id="PF05347"/>
    </source>
</evidence>
<evidence type="ECO:0000256" key="9">
    <source>
        <dbReference type="ARBA" id="ARBA00022792"/>
    </source>
</evidence>
<evidence type="ECO:0000256" key="5">
    <source>
        <dbReference type="ARBA" id="ARBA00018684"/>
    </source>
</evidence>
<dbReference type="InterPro" id="IPR008011">
    <property type="entry name" value="Complex1_LYR_dom"/>
</dbReference>
<accession>A0A814F3C8</accession>
<protein>
    <recommendedName>
        <fullName evidence="5">NADH dehydrogenase [ubiquinone] 1 beta subcomplex subunit 9</fullName>
    </recommendedName>
    <alternativeName>
        <fullName evidence="14">Complex I-B22</fullName>
    </alternativeName>
    <alternativeName>
        <fullName evidence="15">NADH-ubiquinone oxidoreductase B22 subunit</fullName>
    </alternativeName>
</protein>
<evidence type="ECO:0000256" key="3">
    <source>
        <dbReference type="ARBA" id="ARBA00009508"/>
    </source>
</evidence>
<evidence type="ECO:0000256" key="8">
    <source>
        <dbReference type="ARBA" id="ARBA00022660"/>
    </source>
</evidence>
<keyword evidence="12" id="KW-0496">Mitochondrion</keyword>
<evidence type="ECO:0000256" key="15">
    <source>
        <dbReference type="ARBA" id="ARBA00032528"/>
    </source>
</evidence>
<keyword evidence="9" id="KW-0999">Mitochondrion inner membrane</keyword>
<dbReference type="Proteomes" id="UP000663879">
    <property type="component" value="Unassembled WGS sequence"/>
</dbReference>
<keyword evidence="18" id="KW-1185">Reference proteome</keyword>
<evidence type="ECO:0000313" key="17">
    <source>
        <dbReference type="EMBL" id="CAF0974479.1"/>
    </source>
</evidence>
<gene>
    <name evidence="17" type="ORF">OXX778_LOCUS15094</name>
</gene>
<organism evidence="17 18">
    <name type="scientific">Brachionus calyciflorus</name>
    <dbReference type="NCBI Taxonomy" id="104777"/>
    <lineage>
        <taxon>Eukaryota</taxon>
        <taxon>Metazoa</taxon>
        <taxon>Spiralia</taxon>
        <taxon>Gnathifera</taxon>
        <taxon>Rotifera</taxon>
        <taxon>Eurotatoria</taxon>
        <taxon>Monogononta</taxon>
        <taxon>Pseudotrocha</taxon>
        <taxon>Ploima</taxon>
        <taxon>Brachionidae</taxon>
        <taxon>Brachionus</taxon>
    </lineage>
</organism>
<comment type="subcellular location">
    <subcellularLocation>
        <location evidence="2">Mitochondrion inner membrane</location>
        <topology evidence="2">Peripheral membrane protein</topology>
        <orientation evidence="2">Matrix side</orientation>
    </subcellularLocation>
</comment>
<evidence type="ECO:0000256" key="11">
    <source>
        <dbReference type="ARBA" id="ARBA00022990"/>
    </source>
</evidence>
<keyword evidence="6" id="KW-0813">Transport</keyword>
<evidence type="ECO:0000256" key="14">
    <source>
        <dbReference type="ARBA" id="ARBA00030192"/>
    </source>
</evidence>
<dbReference type="InterPro" id="IPR033034">
    <property type="entry name" value="NDUFB9"/>
</dbReference>
<dbReference type="InterPro" id="IPR045292">
    <property type="entry name" value="Complex1_LYR_NDUFB9_LYRM3"/>
</dbReference>
<dbReference type="Pfam" id="PF05347">
    <property type="entry name" value="Complex1_LYR"/>
    <property type="match status" value="1"/>
</dbReference>
<evidence type="ECO:0000256" key="4">
    <source>
        <dbReference type="ARBA" id="ARBA00011790"/>
    </source>
</evidence>
<keyword evidence="10" id="KW-0249">Electron transport</keyword>
<evidence type="ECO:0000256" key="13">
    <source>
        <dbReference type="ARBA" id="ARBA00023136"/>
    </source>
</evidence>